<gene>
    <name evidence="4" type="ORF">AWB68_08450</name>
</gene>
<dbReference type="PROSITE" id="PS51371">
    <property type="entry name" value="CBS"/>
    <property type="match status" value="2"/>
</dbReference>
<sequence>MAVGSKFARWLTGVRHATARLDADQSCGDEQRSSDADLDRFELLRKQLEQQAYFTSLMEMTCAEVMRTPVTSVTGDQTTGDALNLLDGRRIKLLPVIDSRHRLIGVVTRTDLQPFHPSIRIVSQGNDTTGAAQRERKRLPVRSVMSTAVARVDAATPVADVITRFMARGHHHMPVVRDDKNLVGMLTQLDIVAIMCRKAAF</sequence>
<dbReference type="PANTHER" id="PTHR43080">
    <property type="entry name" value="CBS DOMAIN-CONTAINING PROTEIN CBSX3, MITOCHONDRIAL"/>
    <property type="match status" value="1"/>
</dbReference>
<dbReference type="PANTHER" id="PTHR43080:SF29">
    <property type="entry name" value="OS02G0818000 PROTEIN"/>
    <property type="match status" value="1"/>
</dbReference>
<proteinExistence type="predicted"/>
<dbReference type="InterPro" id="IPR000644">
    <property type="entry name" value="CBS_dom"/>
</dbReference>
<protein>
    <submittedName>
        <fullName evidence="4">HPP family protein</fullName>
    </submittedName>
</protein>
<accession>A0A158L3F6</accession>
<dbReference type="SUPFAM" id="SSF54631">
    <property type="entry name" value="CBS-domain pair"/>
    <property type="match status" value="1"/>
</dbReference>
<dbReference type="Gene3D" id="3.10.580.10">
    <property type="entry name" value="CBS-domain"/>
    <property type="match status" value="1"/>
</dbReference>
<reference evidence="4" key="1">
    <citation type="submission" date="2016-01" db="EMBL/GenBank/DDBJ databases">
        <authorList>
            <person name="Peeters C."/>
        </authorList>
    </citation>
    <scope>NUCLEOTIDE SEQUENCE [LARGE SCALE GENOMIC DNA]</scope>
    <source>
        <strain evidence="4">LMG 22940</strain>
    </source>
</reference>
<evidence type="ECO:0000313" key="4">
    <source>
        <dbReference type="EMBL" id="SAL87559.1"/>
    </source>
</evidence>
<keyword evidence="1 2" id="KW-0129">CBS domain</keyword>
<keyword evidence="5" id="KW-1185">Reference proteome</keyword>
<dbReference type="RefSeq" id="WP_235028828.1">
    <property type="nucleotide sequence ID" value="NZ_FCON02000302.1"/>
</dbReference>
<organism evidence="4 5">
    <name type="scientific">Caballeronia choica</name>
    <dbReference type="NCBI Taxonomy" id="326476"/>
    <lineage>
        <taxon>Bacteria</taxon>
        <taxon>Pseudomonadati</taxon>
        <taxon>Pseudomonadota</taxon>
        <taxon>Betaproteobacteria</taxon>
        <taxon>Burkholderiales</taxon>
        <taxon>Burkholderiaceae</taxon>
        <taxon>Caballeronia</taxon>
    </lineage>
</organism>
<feature type="domain" description="CBS" evidence="3">
    <location>
        <begin position="66"/>
        <end position="128"/>
    </location>
</feature>
<dbReference type="Proteomes" id="UP000054770">
    <property type="component" value="Unassembled WGS sequence"/>
</dbReference>
<dbReference type="InterPro" id="IPR051257">
    <property type="entry name" value="Diverse_CBS-Domain"/>
</dbReference>
<feature type="domain" description="CBS" evidence="3">
    <location>
        <begin position="145"/>
        <end position="201"/>
    </location>
</feature>
<dbReference type="InterPro" id="IPR046342">
    <property type="entry name" value="CBS_dom_sf"/>
</dbReference>
<name>A0A158L3F6_9BURK</name>
<dbReference type="AlphaFoldDB" id="A0A158L3F6"/>
<evidence type="ECO:0000259" key="3">
    <source>
        <dbReference type="PROSITE" id="PS51371"/>
    </source>
</evidence>
<evidence type="ECO:0000313" key="5">
    <source>
        <dbReference type="Proteomes" id="UP000054770"/>
    </source>
</evidence>
<dbReference type="Pfam" id="PF00571">
    <property type="entry name" value="CBS"/>
    <property type="match status" value="2"/>
</dbReference>
<comment type="caution">
    <text evidence="4">The sequence shown here is derived from an EMBL/GenBank/DDBJ whole genome shotgun (WGS) entry which is preliminary data.</text>
</comment>
<dbReference type="SMART" id="SM00116">
    <property type="entry name" value="CBS"/>
    <property type="match status" value="2"/>
</dbReference>
<evidence type="ECO:0000256" key="2">
    <source>
        <dbReference type="PROSITE-ProRule" id="PRU00703"/>
    </source>
</evidence>
<dbReference type="EMBL" id="FCON02000302">
    <property type="protein sequence ID" value="SAL87559.1"/>
    <property type="molecule type" value="Genomic_DNA"/>
</dbReference>
<evidence type="ECO:0000256" key="1">
    <source>
        <dbReference type="ARBA" id="ARBA00023122"/>
    </source>
</evidence>